<protein>
    <submittedName>
        <fullName evidence="2">Uncharacterized protein</fullName>
    </submittedName>
</protein>
<reference evidence="2" key="1">
    <citation type="journal article" date="2020" name="New Phytol.">
        <title>Comparative genomics reveals dynamic genome evolution in host specialist ectomycorrhizal fungi.</title>
        <authorList>
            <person name="Lofgren L.A."/>
            <person name="Nguyen N.H."/>
            <person name="Vilgalys R."/>
            <person name="Ruytinx J."/>
            <person name="Liao H.L."/>
            <person name="Branco S."/>
            <person name="Kuo A."/>
            <person name="LaButti K."/>
            <person name="Lipzen A."/>
            <person name="Andreopoulos W."/>
            <person name="Pangilinan J."/>
            <person name="Riley R."/>
            <person name="Hundley H."/>
            <person name="Na H."/>
            <person name="Barry K."/>
            <person name="Grigoriev I.V."/>
            <person name="Stajich J.E."/>
            <person name="Kennedy P.G."/>
        </authorList>
    </citation>
    <scope>NUCLEOTIDE SEQUENCE</scope>
    <source>
        <strain evidence="2">DOB743</strain>
    </source>
</reference>
<evidence type="ECO:0000313" key="3">
    <source>
        <dbReference type="Proteomes" id="UP000714275"/>
    </source>
</evidence>
<organism evidence="2 3">
    <name type="scientific">Suillus placidus</name>
    <dbReference type="NCBI Taxonomy" id="48579"/>
    <lineage>
        <taxon>Eukaryota</taxon>
        <taxon>Fungi</taxon>
        <taxon>Dikarya</taxon>
        <taxon>Basidiomycota</taxon>
        <taxon>Agaricomycotina</taxon>
        <taxon>Agaricomycetes</taxon>
        <taxon>Agaricomycetidae</taxon>
        <taxon>Boletales</taxon>
        <taxon>Suillineae</taxon>
        <taxon>Suillaceae</taxon>
        <taxon>Suillus</taxon>
    </lineage>
</organism>
<comment type="caution">
    <text evidence="2">The sequence shown here is derived from an EMBL/GenBank/DDBJ whole genome shotgun (WGS) entry which is preliminary data.</text>
</comment>
<sequence length="347" mass="40208">MAFKSKSVKRFSVRGFLAAILHPFMTSPTDAPGVFTLGESYNNVGDWHTLLLNNELSSQCELERMVCCKCTTSVEHEFLLLHFRHPTQHHAVAILVLDRTTRPDSTENNNGNGSSRSVAIGRSTVVSPSVSATPAHDSIFTTPNNGSAIDSYLTKRYGQHKYLCNLNFSASARPSAMQVSVLLCVLRKHSPTYHLWQYQCYWYAYTVLEALKTLFPGCRETTVNEGRSQFCGQEIRKAESVEAVCELYRAEWARFENAAEERRRAKEEEEHRLRMEGLVEGRAQRQPEVDEERRQREEAERRADEERRQREEAERRADEERRQREREYEAELNRMRARMAELERRAV</sequence>
<proteinExistence type="predicted"/>
<dbReference type="OrthoDB" id="3243781at2759"/>
<name>A0A9P7A448_9AGAM</name>
<keyword evidence="3" id="KW-1185">Reference proteome</keyword>
<evidence type="ECO:0000256" key="1">
    <source>
        <dbReference type="SAM" id="MobiDB-lite"/>
    </source>
</evidence>
<evidence type="ECO:0000313" key="2">
    <source>
        <dbReference type="EMBL" id="KAG1781753.1"/>
    </source>
</evidence>
<dbReference type="EMBL" id="JABBWD010000005">
    <property type="protein sequence ID" value="KAG1781753.1"/>
    <property type="molecule type" value="Genomic_DNA"/>
</dbReference>
<feature type="region of interest" description="Disordered" evidence="1">
    <location>
        <begin position="266"/>
        <end position="332"/>
    </location>
</feature>
<gene>
    <name evidence="2" type="ORF">EV702DRAFT_1073179</name>
</gene>
<dbReference type="AlphaFoldDB" id="A0A9P7A448"/>
<dbReference type="Proteomes" id="UP000714275">
    <property type="component" value="Unassembled WGS sequence"/>
</dbReference>
<accession>A0A9P7A448</accession>